<evidence type="ECO:0000313" key="6">
    <source>
        <dbReference type="Proteomes" id="UP000027725"/>
    </source>
</evidence>
<comment type="caution">
    <text evidence="5">The sequence shown here is derived from an EMBL/GenBank/DDBJ whole genome shotgun (WGS) entry which is preliminary data.</text>
</comment>
<reference evidence="5 6" key="1">
    <citation type="submission" date="2014-03" db="EMBL/GenBank/DDBJ databases">
        <title>The draft genome sequence of Thioclava dalianensis DLFJ1-1.</title>
        <authorList>
            <person name="Lai Q."/>
            <person name="Shao Z."/>
        </authorList>
    </citation>
    <scope>NUCLEOTIDE SEQUENCE [LARGE SCALE GENOMIC DNA]</scope>
    <source>
        <strain evidence="5 6">DLFJ1-1</strain>
    </source>
</reference>
<evidence type="ECO:0000256" key="2">
    <source>
        <dbReference type="ARBA" id="ARBA00022729"/>
    </source>
</evidence>
<organism evidence="5 6">
    <name type="scientific">Thioclava dalianensis</name>
    <dbReference type="NCBI Taxonomy" id="1185766"/>
    <lineage>
        <taxon>Bacteria</taxon>
        <taxon>Pseudomonadati</taxon>
        <taxon>Pseudomonadota</taxon>
        <taxon>Alphaproteobacteria</taxon>
        <taxon>Rhodobacterales</taxon>
        <taxon>Paracoccaceae</taxon>
        <taxon>Thioclava</taxon>
    </lineage>
</organism>
<gene>
    <name evidence="5" type="ORF">DL1_15550</name>
</gene>
<dbReference type="CDD" id="cd13602">
    <property type="entry name" value="PBP2_TRAP_BpDctp6_7"/>
    <property type="match status" value="1"/>
</dbReference>
<protein>
    <submittedName>
        <fullName evidence="5">C4-dicarboxylate ABC transporter substrate-binding protein</fullName>
    </submittedName>
</protein>
<keyword evidence="2 4" id="KW-0732">Signal</keyword>
<evidence type="ECO:0000313" key="5">
    <source>
        <dbReference type="EMBL" id="KEP70525.1"/>
    </source>
</evidence>
<dbReference type="OrthoDB" id="9783941at2"/>
<dbReference type="PANTHER" id="PTHR33376:SF4">
    <property type="entry name" value="SIALIC ACID-BINDING PERIPLASMIC PROTEIN SIAP"/>
    <property type="match status" value="1"/>
</dbReference>
<dbReference type="eggNOG" id="COG1638">
    <property type="taxonomic scope" value="Bacteria"/>
</dbReference>
<dbReference type="AlphaFoldDB" id="A0A074TK23"/>
<feature type="chain" id="PRO_5001699978" evidence="4">
    <location>
        <begin position="21"/>
        <end position="321"/>
    </location>
</feature>
<comment type="subcellular location">
    <subcellularLocation>
        <location evidence="1">Periplasm</location>
    </subcellularLocation>
</comment>
<proteinExistence type="predicted"/>
<dbReference type="InterPro" id="IPR038404">
    <property type="entry name" value="TRAP_DctP_sf"/>
</dbReference>
<dbReference type="Pfam" id="PF03480">
    <property type="entry name" value="DctP"/>
    <property type="match status" value="1"/>
</dbReference>
<dbReference type="PANTHER" id="PTHR33376">
    <property type="match status" value="1"/>
</dbReference>
<dbReference type="Proteomes" id="UP000027725">
    <property type="component" value="Unassembled WGS sequence"/>
</dbReference>
<dbReference type="NCBIfam" id="NF037995">
    <property type="entry name" value="TRAP_S1"/>
    <property type="match status" value="1"/>
</dbReference>
<evidence type="ECO:0000256" key="4">
    <source>
        <dbReference type="SAM" id="SignalP"/>
    </source>
</evidence>
<dbReference type="EMBL" id="JHEH01000005">
    <property type="protein sequence ID" value="KEP70525.1"/>
    <property type="molecule type" value="Genomic_DNA"/>
</dbReference>
<dbReference type="InterPro" id="IPR018389">
    <property type="entry name" value="DctP_fam"/>
</dbReference>
<evidence type="ECO:0000256" key="1">
    <source>
        <dbReference type="ARBA" id="ARBA00004418"/>
    </source>
</evidence>
<accession>A0A074TK23</accession>
<dbReference type="GO" id="GO:0055085">
    <property type="term" value="P:transmembrane transport"/>
    <property type="evidence" value="ECO:0007669"/>
    <property type="project" value="InterPro"/>
</dbReference>
<sequence>MRHFAITLAAAIGLAGAVQAQTWDMPTPYGDTTFHTVNIRDFAKDVATATDGKLEISVHSAGSLFPHSEIKNAVRSGQVPIGEFFLSTLANEDLTFGMDSQPFLATSYAQAQKLWDAQKPVITELLAKQGLMPLFSVPWPAQGLYTNGEIKTVDDLAGLRFRAYNPALEQFAMLAKAAPVQVEASDIAQAFTTGQVQAMITSPSTGANSKAWDFVDTYTQIDAWLPKNIVVVNKRAFDRLSADEQKAVMEAAAKAETRGWEMSKKEAAEKTAEMKENGMKIVAPSPELEAGLKKIGAEMLTTWEAQASPEALKVLKAYQAN</sequence>
<keyword evidence="6" id="KW-1185">Reference proteome</keyword>
<name>A0A074TK23_9RHOB</name>
<feature type="signal peptide" evidence="4">
    <location>
        <begin position="1"/>
        <end position="20"/>
    </location>
</feature>
<keyword evidence="3" id="KW-0574">Periplasm</keyword>
<dbReference type="STRING" id="1185766.SAMN05216224_102322"/>
<dbReference type="Gene3D" id="3.40.190.170">
    <property type="entry name" value="Bacterial extracellular solute-binding protein, family 7"/>
    <property type="match status" value="1"/>
</dbReference>
<dbReference type="SUPFAM" id="SSF53850">
    <property type="entry name" value="Periplasmic binding protein-like II"/>
    <property type="match status" value="1"/>
</dbReference>
<dbReference type="GO" id="GO:0042597">
    <property type="term" value="C:periplasmic space"/>
    <property type="evidence" value="ECO:0007669"/>
    <property type="project" value="UniProtKB-SubCell"/>
</dbReference>
<evidence type="ECO:0000256" key="3">
    <source>
        <dbReference type="ARBA" id="ARBA00022764"/>
    </source>
</evidence>
<dbReference type="RefSeq" id="WP_038063737.1">
    <property type="nucleotide sequence ID" value="NZ_FOVB01000002.1"/>
</dbReference>